<reference evidence="2" key="1">
    <citation type="submission" date="2017-08" db="EMBL/GenBank/DDBJ databases">
        <authorList>
            <consortium name="Urmite Genomes"/>
        </authorList>
    </citation>
    <scope>NUCLEOTIDE SEQUENCE [LARGE SCALE GENOMIC DNA]</scope>
    <source>
        <strain evidence="2">IHUMI-LCC2</strain>
    </source>
</reference>
<proteinExistence type="predicted"/>
<keyword evidence="1" id="KW-1133">Transmembrane helix</keyword>
<evidence type="ECO:0000313" key="2">
    <source>
        <dbReference type="EMBL" id="SNW62994.1"/>
    </source>
</evidence>
<protein>
    <submittedName>
        <fullName evidence="2">Transmembrane domain-containing protein</fullName>
    </submittedName>
</protein>
<dbReference type="KEGG" id="vg:35381752"/>
<keyword evidence="1" id="KW-0472">Membrane</keyword>
<name>A0A2I2L635_9VIRU</name>
<evidence type="ECO:0000313" key="3">
    <source>
        <dbReference type="Proteomes" id="UP000236316"/>
    </source>
</evidence>
<gene>
    <name evidence="2" type="ORF">ORPV_1090</name>
</gene>
<accession>A0A2I2L635</accession>
<dbReference type="RefSeq" id="YP_009449296.1">
    <property type="nucleotide sequence ID" value="NC_036594.1"/>
</dbReference>
<dbReference type="GeneID" id="35381752"/>
<organism evidence="2">
    <name type="scientific">Orpheovirus IHUMI-LCC2</name>
    <dbReference type="NCBI Taxonomy" id="2023057"/>
    <lineage>
        <taxon>Viruses</taxon>
        <taxon>Varidnaviria</taxon>
        <taxon>Bamfordvirae</taxon>
        <taxon>Nucleocytoviricota</taxon>
        <taxon>Megaviricetes</taxon>
        <taxon>Pimascovirales</taxon>
        <taxon>Ocovirineae</taxon>
        <taxon>Orpheoviridae</taxon>
        <taxon>Alphaorpheovirus</taxon>
        <taxon>Alphaorpheovirus massiliense</taxon>
    </lineage>
</organism>
<dbReference type="Proteomes" id="UP000236316">
    <property type="component" value="Segment"/>
</dbReference>
<keyword evidence="1 2" id="KW-0812">Transmembrane</keyword>
<sequence length="245" mass="28019">MQPILEEGIDFSDITRRLDNLKRHSDVLISELSGSPKHDYDTIQAVAQTLFNTPTYERLYKCIRDRFHDITNPNPGTIGAYFNGCSLTEDACSPLCAGSIVPPDADWKWCDTNVVLGIWNGKCYDFYLQNPPLEDKDTTVNLESVNGQFYGLTTDEKESLKSLGIFFARFRLYHRNNKYEVITKECISVDTLKSRNNYTTNIAHRISSSTNSSSNAIFWVFAIILLLVIIYLVWYFYSGSMRSII</sequence>
<keyword evidence="3" id="KW-1185">Reference proteome</keyword>
<dbReference type="EMBL" id="LT906555">
    <property type="protein sequence ID" value="SNW62994.1"/>
    <property type="molecule type" value="Genomic_DNA"/>
</dbReference>
<dbReference type="OrthoDB" id="34983at10239"/>
<feature type="transmembrane region" description="Helical" evidence="1">
    <location>
        <begin position="216"/>
        <end position="237"/>
    </location>
</feature>
<evidence type="ECO:0000256" key="1">
    <source>
        <dbReference type="SAM" id="Phobius"/>
    </source>
</evidence>